<name>A0A286URA2_9AGAM</name>
<protein>
    <submittedName>
        <fullName evidence="2">Uncharacterized protein</fullName>
    </submittedName>
</protein>
<sequence>MPSEIKFNNFGIPYLVEFANISIRSKKDKTAKSKTLPSRNDKFIKPKVPPPPVRCPTCGHVPTHGPVHEEPPKPAKAPSPGGLYIRFANSTNAPTQKISSRRLAKLRSAIEDAVTNVGMKKPSPDETGGAEMALDSMESMRSRDSTNKKDTTKKALFKGTYGQVKQALKDAGLVTTPCSENGFENATRLGALFVVNGKAKEGLELTKLTLWG</sequence>
<dbReference type="OrthoDB" id="3262301at2759"/>
<proteinExistence type="predicted"/>
<dbReference type="InParanoid" id="A0A286URA2"/>
<feature type="region of interest" description="Disordered" evidence="1">
    <location>
        <begin position="26"/>
        <end position="57"/>
    </location>
</feature>
<accession>A0A286URA2</accession>
<evidence type="ECO:0000256" key="1">
    <source>
        <dbReference type="SAM" id="MobiDB-lite"/>
    </source>
</evidence>
<organism evidence="2 3">
    <name type="scientific">Pyrrhoderma noxium</name>
    <dbReference type="NCBI Taxonomy" id="2282107"/>
    <lineage>
        <taxon>Eukaryota</taxon>
        <taxon>Fungi</taxon>
        <taxon>Dikarya</taxon>
        <taxon>Basidiomycota</taxon>
        <taxon>Agaricomycotina</taxon>
        <taxon>Agaricomycetes</taxon>
        <taxon>Hymenochaetales</taxon>
        <taxon>Hymenochaetaceae</taxon>
        <taxon>Pyrrhoderma</taxon>
    </lineage>
</organism>
<dbReference type="EMBL" id="NBII01000002">
    <property type="protein sequence ID" value="PAV22069.1"/>
    <property type="molecule type" value="Genomic_DNA"/>
</dbReference>
<comment type="caution">
    <text evidence="2">The sequence shown here is derived from an EMBL/GenBank/DDBJ whole genome shotgun (WGS) entry which is preliminary data.</text>
</comment>
<dbReference type="AlphaFoldDB" id="A0A286URA2"/>
<keyword evidence="3" id="KW-1185">Reference proteome</keyword>
<reference evidence="2 3" key="1">
    <citation type="journal article" date="2017" name="Mol. Ecol.">
        <title>Comparative and population genomic landscape of Phellinus noxius: A hypervariable fungus causing root rot in trees.</title>
        <authorList>
            <person name="Chung C.L."/>
            <person name="Lee T.J."/>
            <person name="Akiba M."/>
            <person name="Lee H.H."/>
            <person name="Kuo T.H."/>
            <person name="Liu D."/>
            <person name="Ke H.M."/>
            <person name="Yokoi T."/>
            <person name="Roa M.B."/>
            <person name="Lu M.J."/>
            <person name="Chang Y.Y."/>
            <person name="Ann P.J."/>
            <person name="Tsai J.N."/>
            <person name="Chen C.Y."/>
            <person name="Tzean S.S."/>
            <person name="Ota Y."/>
            <person name="Hattori T."/>
            <person name="Sahashi N."/>
            <person name="Liou R.F."/>
            <person name="Kikuchi T."/>
            <person name="Tsai I.J."/>
        </authorList>
    </citation>
    <scope>NUCLEOTIDE SEQUENCE [LARGE SCALE GENOMIC DNA]</scope>
    <source>
        <strain evidence="2 3">FFPRI411160</strain>
    </source>
</reference>
<gene>
    <name evidence="2" type="ORF">PNOK_0202600</name>
</gene>
<evidence type="ECO:0000313" key="2">
    <source>
        <dbReference type="EMBL" id="PAV22069.1"/>
    </source>
</evidence>
<dbReference type="Proteomes" id="UP000217199">
    <property type="component" value="Unassembled WGS sequence"/>
</dbReference>
<evidence type="ECO:0000313" key="3">
    <source>
        <dbReference type="Proteomes" id="UP000217199"/>
    </source>
</evidence>